<dbReference type="Pfam" id="PF20237">
    <property type="entry name" value="DUF6594"/>
    <property type="match status" value="1"/>
</dbReference>
<dbReference type="EMBL" id="MU858291">
    <property type="protein sequence ID" value="KAK4207489.1"/>
    <property type="molecule type" value="Genomic_DNA"/>
</dbReference>
<evidence type="ECO:0000313" key="3">
    <source>
        <dbReference type="EMBL" id="KAK4207489.1"/>
    </source>
</evidence>
<comment type="caution">
    <text evidence="3">The sequence shown here is derived from an EMBL/GenBank/DDBJ whole genome shotgun (WGS) entry which is preliminary data.</text>
</comment>
<organism evidence="3 4">
    <name type="scientific">Rhypophila decipiens</name>
    <dbReference type="NCBI Taxonomy" id="261697"/>
    <lineage>
        <taxon>Eukaryota</taxon>
        <taxon>Fungi</taxon>
        <taxon>Dikarya</taxon>
        <taxon>Ascomycota</taxon>
        <taxon>Pezizomycotina</taxon>
        <taxon>Sordariomycetes</taxon>
        <taxon>Sordariomycetidae</taxon>
        <taxon>Sordariales</taxon>
        <taxon>Naviculisporaceae</taxon>
        <taxon>Rhypophila</taxon>
    </lineage>
</organism>
<reference evidence="3" key="1">
    <citation type="journal article" date="2023" name="Mol. Phylogenet. Evol.">
        <title>Genome-scale phylogeny and comparative genomics of the fungal order Sordariales.</title>
        <authorList>
            <person name="Hensen N."/>
            <person name="Bonometti L."/>
            <person name="Westerberg I."/>
            <person name="Brannstrom I.O."/>
            <person name="Guillou S."/>
            <person name="Cros-Aarteil S."/>
            <person name="Calhoun S."/>
            <person name="Haridas S."/>
            <person name="Kuo A."/>
            <person name="Mondo S."/>
            <person name="Pangilinan J."/>
            <person name="Riley R."/>
            <person name="LaButti K."/>
            <person name="Andreopoulos B."/>
            <person name="Lipzen A."/>
            <person name="Chen C."/>
            <person name="Yan M."/>
            <person name="Daum C."/>
            <person name="Ng V."/>
            <person name="Clum A."/>
            <person name="Steindorff A."/>
            <person name="Ohm R.A."/>
            <person name="Martin F."/>
            <person name="Silar P."/>
            <person name="Natvig D.O."/>
            <person name="Lalanne C."/>
            <person name="Gautier V."/>
            <person name="Ament-Velasquez S.L."/>
            <person name="Kruys A."/>
            <person name="Hutchinson M.I."/>
            <person name="Powell A.J."/>
            <person name="Barry K."/>
            <person name="Miller A.N."/>
            <person name="Grigoriev I.V."/>
            <person name="Debuchy R."/>
            <person name="Gladieux P."/>
            <person name="Hiltunen Thoren M."/>
            <person name="Johannesson H."/>
        </authorList>
    </citation>
    <scope>NUCLEOTIDE SEQUENCE</scope>
    <source>
        <strain evidence="3">PSN293</strain>
    </source>
</reference>
<protein>
    <recommendedName>
        <fullName evidence="2">DUF6594 domain-containing protein</fullName>
    </recommendedName>
</protein>
<keyword evidence="1" id="KW-0812">Transmembrane</keyword>
<proteinExistence type="predicted"/>
<accession>A0AAN7B246</accession>
<evidence type="ECO:0000256" key="1">
    <source>
        <dbReference type="SAM" id="Phobius"/>
    </source>
</evidence>
<sequence>MILAGWDTTNKRLTVTATSIIIFCFLVSLIVSERKDVLGITAAYAVVLVVFVGLTEES</sequence>
<evidence type="ECO:0000259" key="2">
    <source>
        <dbReference type="Pfam" id="PF20237"/>
    </source>
</evidence>
<feature type="transmembrane region" description="Helical" evidence="1">
    <location>
        <begin position="12"/>
        <end position="31"/>
    </location>
</feature>
<keyword evidence="1" id="KW-0472">Membrane</keyword>
<dbReference type="Proteomes" id="UP001301769">
    <property type="component" value="Unassembled WGS sequence"/>
</dbReference>
<keyword evidence="1" id="KW-1133">Transmembrane helix</keyword>
<keyword evidence="4" id="KW-1185">Reference proteome</keyword>
<dbReference type="InterPro" id="IPR046529">
    <property type="entry name" value="DUF6594"/>
</dbReference>
<name>A0AAN7B246_9PEZI</name>
<reference evidence="3" key="2">
    <citation type="submission" date="2023-05" db="EMBL/GenBank/DDBJ databases">
        <authorList>
            <consortium name="Lawrence Berkeley National Laboratory"/>
            <person name="Steindorff A."/>
            <person name="Hensen N."/>
            <person name="Bonometti L."/>
            <person name="Westerberg I."/>
            <person name="Brannstrom I.O."/>
            <person name="Guillou S."/>
            <person name="Cros-Aarteil S."/>
            <person name="Calhoun S."/>
            <person name="Haridas S."/>
            <person name="Kuo A."/>
            <person name="Mondo S."/>
            <person name="Pangilinan J."/>
            <person name="Riley R."/>
            <person name="Labutti K."/>
            <person name="Andreopoulos B."/>
            <person name="Lipzen A."/>
            <person name="Chen C."/>
            <person name="Yanf M."/>
            <person name="Daum C."/>
            <person name="Ng V."/>
            <person name="Clum A."/>
            <person name="Ohm R."/>
            <person name="Martin F."/>
            <person name="Silar P."/>
            <person name="Natvig D."/>
            <person name="Lalanne C."/>
            <person name="Gautier V."/>
            <person name="Ament-Velasquez S.L."/>
            <person name="Kruys A."/>
            <person name="Hutchinson M.I."/>
            <person name="Powell A.J."/>
            <person name="Barry K."/>
            <person name="Miller A.N."/>
            <person name="Grigoriev I.V."/>
            <person name="Debuchy R."/>
            <person name="Gladieux P."/>
            <person name="Thoren M.H."/>
            <person name="Johannesson H."/>
        </authorList>
    </citation>
    <scope>NUCLEOTIDE SEQUENCE</scope>
    <source>
        <strain evidence="3">PSN293</strain>
    </source>
</reference>
<gene>
    <name evidence="3" type="ORF">QBC37DRAFT_433360</name>
</gene>
<feature type="transmembrane region" description="Helical" evidence="1">
    <location>
        <begin position="37"/>
        <end position="55"/>
    </location>
</feature>
<feature type="domain" description="DUF6594" evidence="2">
    <location>
        <begin position="3"/>
        <end position="49"/>
    </location>
</feature>
<dbReference type="AlphaFoldDB" id="A0AAN7B246"/>
<evidence type="ECO:0000313" key="4">
    <source>
        <dbReference type="Proteomes" id="UP001301769"/>
    </source>
</evidence>